<evidence type="ECO:0000313" key="1">
    <source>
        <dbReference type="EMBL" id="JAH25834.1"/>
    </source>
</evidence>
<reference evidence="1" key="1">
    <citation type="submission" date="2014-11" db="EMBL/GenBank/DDBJ databases">
        <authorList>
            <person name="Amaro Gonzalez C."/>
        </authorList>
    </citation>
    <scope>NUCLEOTIDE SEQUENCE</scope>
</reference>
<organism evidence="1">
    <name type="scientific">Anguilla anguilla</name>
    <name type="common">European freshwater eel</name>
    <name type="synonym">Muraena anguilla</name>
    <dbReference type="NCBI Taxonomy" id="7936"/>
    <lineage>
        <taxon>Eukaryota</taxon>
        <taxon>Metazoa</taxon>
        <taxon>Chordata</taxon>
        <taxon>Craniata</taxon>
        <taxon>Vertebrata</taxon>
        <taxon>Euteleostomi</taxon>
        <taxon>Actinopterygii</taxon>
        <taxon>Neopterygii</taxon>
        <taxon>Teleostei</taxon>
        <taxon>Anguilliformes</taxon>
        <taxon>Anguillidae</taxon>
        <taxon>Anguilla</taxon>
    </lineage>
</organism>
<reference evidence="1" key="2">
    <citation type="journal article" date="2015" name="Fish Shellfish Immunol.">
        <title>Early steps in the European eel (Anguilla anguilla)-Vibrio vulnificus interaction in the gills: Role of the RtxA13 toxin.</title>
        <authorList>
            <person name="Callol A."/>
            <person name="Pajuelo D."/>
            <person name="Ebbesson L."/>
            <person name="Teles M."/>
            <person name="MacKenzie S."/>
            <person name="Amaro C."/>
        </authorList>
    </citation>
    <scope>NUCLEOTIDE SEQUENCE</scope>
</reference>
<name>A0A0E9R9S6_ANGAN</name>
<protein>
    <submittedName>
        <fullName evidence="1">Uncharacterized protein</fullName>
    </submittedName>
</protein>
<dbReference type="AlphaFoldDB" id="A0A0E9R9S6"/>
<accession>A0A0E9R9S6</accession>
<sequence length="33" mass="3974">MRKRAACFLYWRLISAYWPSLALRINLTRNDSS</sequence>
<proteinExistence type="predicted"/>
<dbReference type="EMBL" id="GBXM01082743">
    <property type="protein sequence ID" value="JAH25834.1"/>
    <property type="molecule type" value="Transcribed_RNA"/>
</dbReference>